<dbReference type="EMBL" id="VSSQ01027869">
    <property type="protein sequence ID" value="MPM77325.1"/>
    <property type="molecule type" value="Genomic_DNA"/>
</dbReference>
<evidence type="ECO:0000313" key="1">
    <source>
        <dbReference type="EMBL" id="MPM77325.1"/>
    </source>
</evidence>
<reference evidence="1" key="1">
    <citation type="submission" date="2019-08" db="EMBL/GenBank/DDBJ databases">
        <authorList>
            <person name="Kucharzyk K."/>
            <person name="Murdoch R.W."/>
            <person name="Higgins S."/>
            <person name="Loffler F."/>
        </authorList>
    </citation>
    <scope>NUCLEOTIDE SEQUENCE</scope>
</reference>
<name>A0A645CK63_9ZZZZ</name>
<sequence>MEPYDYWFSFSRDSDVSFDGEEFSISSSVEVYCATNYNSSGVAKYKSTTFTRSMSIDVDDIIKCTETVVSAACLAALIVYLIPSGGATAPAVVYMLDKLSPVFA</sequence>
<proteinExistence type="predicted"/>
<protein>
    <submittedName>
        <fullName evidence="1">Uncharacterized protein</fullName>
    </submittedName>
</protein>
<gene>
    <name evidence="1" type="ORF">SDC9_124328</name>
</gene>
<organism evidence="1">
    <name type="scientific">bioreactor metagenome</name>
    <dbReference type="NCBI Taxonomy" id="1076179"/>
    <lineage>
        <taxon>unclassified sequences</taxon>
        <taxon>metagenomes</taxon>
        <taxon>ecological metagenomes</taxon>
    </lineage>
</organism>
<dbReference type="AlphaFoldDB" id="A0A645CK63"/>
<accession>A0A645CK63</accession>
<comment type="caution">
    <text evidence="1">The sequence shown here is derived from an EMBL/GenBank/DDBJ whole genome shotgun (WGS) entry which is preliminary data.</text>
</comment>